<evidence type="ECO:0000313" key="2">
    <source>
        <dbReference type="EMBL" id="QSZ27508.1"/>
    </source>
</evidence>
<name>A0A975AW66_9THEO</name>
<evidence type="ECO:0000313" key="3">
    <source>
        <dbReference type="Proteomes" id="UP000671913"/>
    </source>
</evidence>
<evidence type="ECO:0000259" key="1">
    <source>
        <dbReference type="Pfam" id="PF13203"/>
    </source>
</evidence>
<gene>
    <name evidence="2" type="ORF">ACETAC_00830</name>
</gene>
<dbReference type="PANTHER" id="PTHR38730:SF1">
    <property type="entry name" value="SLL7028 PROTEIN"/>
    <property type="match status" value="1"/>
</dbReference>
<proteinExistence type="predicted"/>
<dbReference type="KEGG" id="aaut:ACETAC_00830"/>
<dbReference type="Pfam" id="PF13203">
    <property type="entry name" value="DUF2201_N"/>
    <property type="match status" value="1"/>
</dbReference>
<sequence length="515" mass="59581">MISEKTFEQLYNKERENLRRCDMNNIKEKLREALIIIATSVAPDNEFVSWGIGMSPVKLVYPDNADVKTMSAANDGYIYINPVFWNTLYKVSKEKGGNPIEEVQYAFMHQVLHQLFEHTNQDIKMVHQNAGIEYNKNFKTFYRLLSSICMDYTVNAQCNILFPEADIVKELNISSEKKLIQALSNFLTPDLLRKISNKIDLKNPEKALWIEYYMEIAKVINKLPEEIKQKIENDSIESNYNQYSKNQSNNNSEVKGVHGETLPQDKDVEIIKKAEYEEEDDKIQKAREAWKEGKKEIINRLRGAGKKKGNLLRILEDTIEPAIKWKTYIKTVIARELGGKNKYLTWTKPNRKMACFPGHRYFDPNTLWVLGDTSGSVSKEDLMTITGLALSYIKNIGGKVVLIPWDVGTYKYIYINSLSAIKKINEFYGGGGTKIKPVLDNIISKILKGDIVIVHTDSYIDDLDEEFSEKIKKIYKKTRNMIIWFNTSPEINYTIKNNKFIKAINKDSIQRRFLN</sequence>
<keyword evidence="3" id="KW-1185">Reference proteome</keyword>
<feature type="domain" description="Putative metallopeptidase" evidence="1">
    <location>
        <begin position="100"/>
        <end position="354"/>
    </location>
</feature>
<accession>A0A975AW66</accession>
<dbReference type="PANTHER" id="PTHR38730">
    <property type="entry name" value="SLL7028 PROTEIN"/>
    <property type="match status" value="1"/>
</dbReference>
<organism evidence="2 3">
    <name type="scientific">Aceticella autotrophica</name>
    <dbReference type="NCBI Taxonomy" id="2755338"/>
    <lineage>
        <taxon>Bacteria</taxon>
        <taxon>Bacillati</taxon>
        <taxon>Bacillota</taxon>
        <taxon>Clostridia</taxon>
        <taxon>Thermoanaerobacterales</taxon>
        <taxon>Thermoanaerobacteraceae</taxon>
        <taxon>Aceticella</taxon>
    </lineage>
</organism>
<dbReference type="EMBL" id="CP060096">
    <property type="protein sequence ID" value="QSZ27508.1"/>
    <property type="molecule type" value="Genomic_DNA"/>
</dbReference>
<reference evidence="2" key="1">
    <citation type="submission" date="2020-08" db="EMBL/GenBank/DDBJ databases">
        <title>Genomic insights into the carbon and energy metabolism of the first obligate autotrophic acetogenic bacterium Aceticella autotrophica gen. nov., sp. nov.</title>
        <authorList>
            <person name="Toshchakov S.V."/>
            <person name="Elcheninov A.G."/>
            <person name="Kublanov I.V."/>
            <person name="Frolov E.N."/>
            <person name="Lebedinsky A.V."/>
        </authorList>
    </citation>
    <scope>NUCLEOTIDE SEQUENCE</scope>
    <source>
        <strain evidence="2">3443-3Ac</strain>
    </source>
</reference>
<dbReference type="InterPro" id="IPR025154">
    <property type="entry name" value="Put_metallopeptidase_dom"/>
</dbReference>
<dbReference type="RefSeq" id="WP_284680212.1">
    <property type="nucleotide sequence ID" value="NZ_CP060096.1"/>
</dbReference>
<dbReference type="AlphaFoldDB" id="A0A975AW66"/>
<dbReference type="SUPFAM" id="SSF53300">
    <property type="entry name" value="vWA-like"/>
    <property type="match status" value="1"/>
</dbReference>
<dbReference type="InterPro" id="IPR036465">
    <property type="entry name" value="vWFA_dom_sf"/>
</dbReference>
<dbReference type="Proteomes" id="UP000671913">
    <property type="component" value="Chromosome"/>
</dbReference>
<protein>
    <recommendedName>
        <fullName evidence="1">Putative metallopeptidase domain-containing protein</fullName>
    </recommendedName>
</protein>